<proteinExistence type="predicted"/>
<protein>
    <submittedName>
        <fullName evidence="1">Uncharacterized protein YlaN (UPF0358 family)</fullName>
    </submittedName>
</protein>
<dbReference type="InterPro" id="IPR024485">
    <property type="entry name" value="DUF2680"/>
</dbReference>
<evidence type="ECO:0000313" key="1">
    <source>
        <dbReference type="EMBL" id="MBB6214436.1"/>
    </source>
</evidence>
<dbReference type="AlphaFoldDB" id="A0A841KLY5"/>
<evidence type="ECO:0000313" key="2">
    <source>
        <dbReference type="Proteomes" id="UP000579281"/>
    </source>
</evidence>
<gene>
    <name evidence="1" type="ORF">HNQ80_000516</name>
</gene>
<name>A0A841KLY5_9FIRM</name>
<dbReference type="EMBL" id="JACHEN010000002">
    <property type="protein sequence ID" value="MBB6214436.1"/>
    <property type="molecule type" value="Genomic_DNA"/>
</dbReference>
<sequence length="112" mass="12888">MSNFRTVLVASLLVFVFAVSFGVLSIQPVEGLTLDAEKATVQLTEAQKKELATLQKEILMKRKEVISKYVEYGVMTEEKGKKIISRLEKHYEKLEKNGFVPKWDKSKKKRCH</sequence>
<reference evidence="1 2" key="1">
    <citation type="submission" date="2020-08" db="EMBL/GenBank/DDBJ databases">
        <title>Genomic Encyclopedia of Type Strains, Phase IV (KMG-IV): sequencing the most valuable type-strain genomes for metagenomic binning, comparative biology and taxonomic classification.</title>
        <authorList>
            <person name="Goeker M."/>
        </authorList>
    </citation>
    <scope>NUCLEOTIDE SEQUENCE [LARGE SCALE GENOMIC DNA]</scope>
    <source>
        <strain evidence="1 2">DSM 103526</strain>
    </source>
</reference>
<dbReference type="RefSeq" id="WP_184307871.1">
    <property type="nucleotide sequence ID" value="NZ_JACHEN010000002.1"/>
</dbReference>
<keyword evidence="2" id="KW-1185">Reference proteome</keyword>
<dbReference type="Proteomes" id="UP000579281">
    <property type="component" value="Unassembled WGS sequence"/>
</dbReference>
<organism evidence="1 2">
    <name type="scientific">Anaerosolibacter carboniphilus</name>
    <dbReference type="NCBI Taxonomy" id="1417629"/>
    <lineage>
        <taxon>Bacteria</taxon>
        <taxon>Bacillati</taxon>
        <taxon>Bacillota</taxon>
        <taxon>Clostridia</taxon>
        <taxon>Peptostreptococcales</taxon>
        <taxon>Thermotaleaceae</taxon>
        <taxon>Anaerosolibacter</taxon>
    </lineage>
</organism>
<accession>A0A841KLY5</accession>
<dbReference type="Pfam" id="PF10925">
    <property type="entry name" value="DUF2680"/>
    <property type="match status" value="1"/>
</dbReference>
<comment type="caution">
    <text evidence="1">The sequence shown here is derived from an EMBL/GenBank/DDBJ whole genome shotgun (WGS) entry which is preliminary data.</text>
</comment>